<feature type="domain" description="Flavodoxin-like" evidence="14">
    <location>
        <begin position="70"/>
        <end position="208"/>
    </location>
</feature>
<reference evidence="16 17" key="1">
    <citation type="submission" date="2018-06" db="EMBL/GenBank/DDBJ databases">
        <authorList>
            <consortium name="Pathogen Informatics"/>
            <person name="Doyle S."/>
        </authorList>
    </citation>
    <scope>NUCLEOTIDE SEQUENCE [LARGE SCALE GENOMIC DNA]</scope>
    <source>
        <strain evidence="16 17">NCTC10699</strain>
    </source>
</reference>
<evidence type="ECO:0000256" key="12">
    <source>
        <dbReference type="PIRSR" id="PIRSR000207-1"/>
    </source>
</evidence>
<feature type="binding site" evidence="12">
    <location>
        <begin position="123"/>
        <end position="126"/>
    </location>
    <ligand>
        <name>FMN</name>
        <dbReference type="ChEBI" id="CHEBI:58210"/>
    </ligand>
</feature>
<evidence type="ECO:0000256" key="10">
    <source>
        <dbReference type="ARBA" id="ARBA00052219"/>
    </source>
</evidence>
<dbReference type="InterPro" id="IPR017938">
    <property type="entry name" value="Riboflavin_synthase-like_b-brl"/>
</dbReference>
<evidence type="ECO:0000256" key="3">
    <source>
        <dbReference type="ARBA" id="ARBA00022630"/>
    </source>
</evidence>
<evidence type="ECO:0000313" key="17">
    <source>
        <dbReference type="Proteomes" id="UP000254280"/>
    </source>
</evidence>
<feature type="binding site" evidence="12">
    <location>
        <begin position="428"/>
        <end position="431"/>
    </location>
    <ligand>
        <name>FAD</name>
        <dbReference type="ChEBI" id="CHEBI:57692"/>
    </ligand>
</feature>
<dbReference type="InterPro" id="IPR001433">
    <property type="entry name" value="OxRdtase_FAD/NAD-bd"/>
</dbReference>
<sequence length="608" mass="66602">MTDKATNFPLNAETQAILAQLDNLQLAWLSGYCWAKAQGAESQIGALSSSAESVANALASVAASAPAPKVTVLSASQTGNAKSVASNLAKHLTQLGAEVTLVSASDYKAKNIANERLLLLVTSTQGEGEPPEEAVSLYKFLHGKKAPQLTQLEFAVLGLGDTSYPNFCQAGKDFDQVLENLGATRLLARVDADLDFAATAEQWIKQVSEVIQTKLSTAATEVAQSTVGFSAEKAVVESVYNKNNPFPATLLTNQKITARQAEKDVRHLEFDLTGSGLRYQVGDALGVWFDNDPALVEEILAAVSVNGDEPVQVAEKTLPIRTALLSHLELTQNTPNLVKAYAELAGSKKLTTLVKNAEKLAQYVQDTPPVDVLNDFPSKLTAAQLASLFRPLTPRLYSIASATDEVGEEVHLTVGVVRFEHDGKARSGAASSFLADRVEEDGQVRVFVERNDHFRLPQDASKPIIMIGSGTGIAPFSAFVQQRAAAEAEGKNWLIFGNQKFTQDFLYQTEWQQFVKDGFLHKYDFTWSRDQQEKVYVQHKILQKAQEVWAWLQQGAYIYVCGDAAKMAKDVENALLEVIEKQGNLSKDEAEELLNELREDKRYQRDVY</sequence>
<keyword evidence="1 11" id="KW-0813">Transport</keyword>
<feature type="binding site" evidence="12">
    <location>
        <begin position="528"/>
        <end position="529"/>
    </location>
    <ligand>
        <name>NADP(+)</name>
        <dbReference type="ChEBI" id="CHEBI:58349"/>
    </ligand>
</feature>
<feature type="binding site" evidence="12">
    <location>
        <position position="608"/>
    </location>
    <ligand>
        <name>FAD</name>
        <dbReference type="ChEBI" id="CHEBI:57692"/>
    </ligand>
</feature>
<dbReference type="GO" id="GO:0070814">
    <property type="term" value="P:hydrogen sulfide biosynthetic process"/>
    <property type="evidence" value="ECO:0007669"/>
    <property type="project" value="UniProtKB-UniPathway"/>
</dbReference>
<evidence type="ECO:0000256" key="4">
    <source>
        <dbReference type="ARBA" id="ARBA00022643"/>
    </source>
</evidence>
<organism evidence="16 17">
    <name type="scientific">[Pasteurella] mairii</name>
    <dbReference type="NCBI Taxonomy" id="757"/>
    <lineage>
        <taxon>Bacteria</taxon>
        <taxon>Pseudomonadati</taxon>
        <taxon>Pseudomonadota</taxon>
        <taxon>Gammaproteobacteria</taxon>
        <taxon>Pasteurellales</taxon>
        <taxon>Pasteurellaceae</taxon>
    </lineage>
</organism>
<dbReference type="FunFam" id="3.40.50.80:FF:000001">
    <property type="entry name" value="NADPH--cytochrome P450 reductase 1"/>
    <property type="match status" value="1"/>
</dbReference>
<evidence type="ECO:0000256" key="2">
    <source>
        <dbReference type="ARBA" id="ARBA00022605"/>
    </source>
</evidence>
<dbReference type="Gene3D" id="2.40.30.10">
    <property type="entry name" value="Translation factors"/>
    <property type="match status" value="1"/>
</dbReference>
<keyword evidence="3 11" id="KW-0285">Flavoprotein</keyword>
<gene>
    <name evidence="16" type="primary">mioC_1</name>
    <name evidence="16" type="ORF">NCTC10699_01516</name>
</gene>
<dbReference type="EMBL" id="UGSS01000002">
    <property type="protein sequence ID" value="SUB33885.1"/>
    <property type="molecule type" value="Genomic_DNA"/>
</dbReference>
<feature type="binding site" evidence="12">
    <location>
        <begin position="395"/>
        <end position="398"/>
    </location>
    <ligand>
        <name>FAD</name>
        <dbReference type="ChEBI" id="CHEBI:57692"/>
    </ligand>
</feature>
<evidence type="ECO:0000256" key="11">
    <source>
        <dbReference type="PIRNR" id="PIRNR000207"/>
    </source>
</evidence>
<dbReference type="PANTHER" id="PTHR19384:SF128">
    <property type="entry name" value="NADPH OXIDOREDUCTASE A"/>
    <property type="match status" value="1"/>
</dbReference>
<dbReference type="InterPro" id="IPR001709">
    <property type="entry name" value="Flavoprot_Pyr_Nucl_cyt_Rdtase"/>
</dbReference>
<feature type="binding site" evidence="12">
    <location>
        <begin position="76"/>
        <end position="81"/>
    </location>
    <ligand>
        <name>FMN</name>
        <dbReference type="ChEBI" id="CHEBI:58210"/>
    </ligand>
</feature>
<dbReference type="PRINTS" id="PR00371">
    <property type="entry name" value="FPNCR"/>
</dbReference>
<name>A0A379B5I1_9PAST</name>
<dbReference type="PANTHER" id="PTHR19384">
    <property type="entry name" value="NITRIC OXIDE SYNTHASE-RELATED"/>
    <property type="match status" value="1"/>
</dbReference>
<evidence type="ECO:0000313" key="16">
    <source>
        <dbReference type="EMBL" id="SUB33885.1"/>
    </source>
</evidence>
<dbReference type="InterPro" id="IPR003097">
    <property type="entry name" value="CysJ-like_FAD-binding"/>
</dbReference>
<evidence type="ECO:0000256" key="6">
    <source>
        <dbReference type="ARBA" id="ARBA00022857"/>
    </source>
</evidence>
<feature type="binding site" evidence="12">
    <location>
        <position position="570"/>
    </location>
    <ligand>
        <name>NADP(+)</name>
        <dbReference type="ChEBI" id="CHEBI:58349"/>
    </ligand>
</feature>
<feature type="binding site" evidence="12">
    <location>
        <position position="331"/>
    </location>
    <ligand>
        <name>FAD</name>
        <dbReference type="ChEBI" id="CHEBI:57692"/>
    </ligand>
</feature>
<dbReference type="Gene3D" id="1.20.990.10">
    <property type="entry name" value="NADPH-cytochrome p450 Reductase, Chain A, domain 3"/>
    <property type="match status" value="1"/>
</dbReference>
<keyword evidence="13" id="KW-0175">Coiled coil</keyword>
<dbReference type="AlphaFoldDB" id="A0A379B5I1"/>
<dbReference type="CDD" id="cd06199">
    <property type="entry name" value="SiR"/>
    <property type="match status" value="1"/>
</dbReference>
<feature type="binding site" evidence="12">
    <location>
        <begin position="159"/>
        <end position="168"/>
    </location>
    <ligand>
        <name>FMN</name>
        <dbReference type="ChEBI" id="CHEBI:58210"/>
    </ligand>
</feature>
<comment type="function">
    <text evidence="11">Component of the sulfite reductase complex that catalyzes the 6-electron reduction of sulfite to sulfide. This is one of several activities required for the biosynthesis of L-cysteine from sulfate. The flavoprotein component catalyzes the electron flow from NADPH -&gt; FAD -&gt; FMN to the hemoprotein component.</text>
</comment>
<dbReference type="InterPro" id="IPR023173">
    <property type="entry name" value="NADPH_Cyt_P450_Rdtase_alpha"/>
</dbReference>
<keyword evidence="17" id="KW-1185">Reference proteome</keyword>
<evidence type="ECO:0000259" key="15">
    <source>
        <dbReference type="PROSITE" id="PS51384"/>
    </source>
</evidence>
<dbReference type="InterPro" id="IPR029039">
    <property type="entry name" value="Flavoprotein-like_sf"/>
</dbReference>
<keyword evidence="2 11" id="KW-0028">Amino-acid biosynthesis</keyword>
<evidence type="ECO:0000256" key="8">
    <source>
        <dbReference type="ARBA" id="ARBA00023002"/>
    </source>
</evidence>
<comment type="cofactor">
    <cofactor evidence="11 12">
        <name>FMN</name>
        <dbReference type="ChEBI" id="CHEBI:58210"/>
    </cofactor>
    <text evidence="11 12">Binds 1 FMN per subunit.</text>
</comment>
<dbReference type="Pfam" id="PF00175">
    <property type="entry name" value="NAD_binding_1"/>
    <property type="match status" value="1"/>
</dbReference>
<dbReference type="Gene3D" id="3.40.50.80">
    <property type="entry name" value="Nucleotide-binding domain of ferredoxin-NADP reductase (FNR) module"/>
    <property type="match status" value="1"/>
</dbReference>
<dbReference type="Pfam" id="PF00667">
    <property type="entry name" value="FAD_binding_1"/>
    <property type="match status" value="1"/>
</dbReference>
<dbReference type="PROSITE" id="PS50902">
    <property type="entry name" value="FLAVODOXIN_LIKE"/>
    <property type="match status" value="1"/>
</dbReference>
<dbReference type="InterPro" id="IPR017927">
    <property type="entry name" value="FAD-bd_FR_type"/>
</dbReference>
<feature type="domain" description="FAD-binding FR-type" evidence="15">
    <location>
        <begin position="243"/>
        <end position="457"/>
    </location>
</feature>
<evidence type="ECO:0000256" key="13">
    <source>
        <dbReference type="SAM" id="Coils"/>
    </source>
</evidence>
<dbReference type="PRINTS" id="PR00369">
    <property type="entry name" value="FLAVODOXIN"/>
</dbReference>
<comment type="catalytic activity">
    <reaction evidence="10 11">
        <text>hydrogen sulfide + 3 NADP(+) + 3 H2O = sulfite + 3 NADPH + 4 H(+)</text>
        <dbReference type="Rhea" id="RHEA:13801"/>
        <dbReference type="ChEBI" id="CHEBI:15377"/>
        <dbReference type="ChEBI" id="CHEBI:15378"/>
        <dbReference type="ChEBI" id="CHEBI:17359"/>
        <dbReference type="ChEBI" id="CHEBI:29919"/>
        <dbReference type="ChEBI" id="CHEBI:57783"/>
        <dbReference type="ChEBI" id="CHEBI:58349"/>
        <dbReference type="EC" id="1.8.1.2"/>
    </reaction>
</comment>
<feature type="binding site" evidence="12">
    <location>
        <begin position="534"/>
        <end position="538"/>
    </location>
    <ligand>
        <name>NADP(+)</name>
        <dbReference type="ChEBI" id="CHEBI:58349"/>
    </ligand>
</feature>
<evidence type="ECO:0000256" key="9">
    <source>
        <dbReference type="ARBA" id="ARBA00023192"/>
    </source>
</evidence>
<dbReference type="PROSITE" id="PS51384">
    <property type="entry name" value="FAD_FR"/>
    <property type="match status" value="1"/>
</dbReference>
<dbReference type="GO" id="GO:0019344">
    <property type="term" value="P:cysteine biosynthetic process"/>
    <property type="evidence" value="ECO:0007669"/>
    <property type="project" value="UniProtKB-KW"/>
</dbReference>
<dbReference type="SUPFAM" id="SSF52218">
    <property type="entry name" value="Flavoproteins"/>
    <property type="match status" value="1"/>
</dbReference>
<dbReference type="Pfam" id="PF00258">
    <property type="entry name" value="Flavodoxin_1"/>
    <property type="match status" value="1"/>
</dbReference>
<comment type="pathway">
    <text evidence="11">Sulfur metabolism; hydrogen sulfide biosynthesis; hydrogen sulfide from sulfite (NADPH route): step 1/1.</text>
</comment>
<keyword evidence="6 11" id="KW-0521">NADP</keyword>
<evidence type="ECO:0000256" key="5">
    <source>
        <dbReference type="ARBA" id="ARBA00022827"/>
    </source>
</evidence>
<keyword evidence="9 11" id="KW-0198">Cysteine biosynthesis</keyword>
<feature type="coiled-coil region" evidence="13">
    <location>
        <begin position="576"/>
        <end position="607"/>
    </location>
</feature>
<dbReference type="InterPro" id="IPR010199">
    <property type="entry name" value="CysJ"/>
</dbReference>
<dbReference type="SUPFAM" id="SSF63380">
    <property type="entry name" value="Riboflavin synthase domain-like"/>
    <property type="match status" value="1"/>
</dbReference>
<dbReference type="InterPro" id="IPR039261">
    <property type="entry name" value="FNR_nucleotide-bd"/>
</dbReference>
<dbReference type="PIRSF" id="PIRSF000207">
    <property type="entry name" value="SiR-FP_CysJ"/>
    <property type="match status" value="1"/>
</dbReference>
<comment type="cofactor">
    <cofactor evidence="11 12">
        <name>FAD</name>
        <dbReference type="ChEBI" id="CHEBI:57692"/>
    </cofactor>
    <text evidence="11 12">Binds 1 FAD per subunit.</text>
</comment>
<dbReference type="NCBIfam" id="TIGR01931">
    <property type="entry name" value="cysJ"/>
    <property type="match status" value="1"/>
</dbReference>
<keyword evidence="7 11" id="KW-0249">Electron transport</keyword>
<dbReference type="GO" id="GO:0004783">
    <property type="term" value="F:sulfite reductase (NADPH) activity"/>
    <property type="evidence" value="ECO:0007669"/>
    <property type="project" value="UniProtKB-EC"/>
</dbReference>
<accession>A0A379B5I1</accession>
<comment type="subunit">
    <text evidence="11">Alpha(8)-beta(8). The alpha component is a flavoprotein, the beta component is a hemoprotein.</text>
</comment>
<keyword evidence="4 11" id="KW-0288">FMN</keyword>
<proteinExistence type="predicted"/>
<dbReference type="GO" id="GO:0010181">
    <property type="term" value="F:FMN binding"/>
    <property type="evidence" value="ECO:0007669"/>
    <property type="project" value="InterPro"/>
</dbReference>
<dbReference type="UniPathway" id="UPA00140">
    <property type="reaction ID" value="UER00207"/>
</dbReference>
<evidence type="ECO:0000256" key="7">
    <source>
        <dbReference type="ARBA" id="ARBA00022982"/>
    </source>
</evidence>
<keyword evidence="8 11" id="KW-0560">Oxidoreductase</keyword>
<dbReference type="SUPFAM" id="SSF52343">
    <property type="entry name" value="Ferredoxin reductase-like, C-terminal NADP-linked domain"/>
    <property type="match status" value="1"/>
</dbReference>
<evidence type="ECO:0000256" key="1">
    <source>
        <dbReference type="ARBA" id="ARBA00022448"/>
    </source>
</evidence>
<dbReference type="EC" id="1.8.1.2" evidence="11"/>
<dbReference type="InterPro" id="IPR008254">
    <property type="entry name" value="Flavodoxin/NO_synth"/>
</dbReference>
<dbReference type="GO" id="GO:0005829">
    <property type="term" value="C:cytosol"/>
    <property type="evidence" value="ECO:0007669"/>
    <property type="project" value="TreeGrafter"/>
</dbReference>
<keyword evidence="5 11" id="KW-0274">FAD</keyword>
<dbReference type="InterPro" id="IPR001094">
    <property type="entry name" value="Flavdoxin-like"/>
</dbReference>
<evidence type="ECO:0000259" key="14">
    <source>
        <dbReference type="PROSITE" id="PS50902"/>
    </source>
</evidence>
<dbReference type="GO" id="GO:0050660">
    <property type="term" value="F:flavin adenine dinucleotide binding"/>
    <property type="evidence" value="ECO:0007669"/>
    <property type="project" value="InterPro"/>
</dbReference>
<protein>
    <recommendedName>
        <fullName evidence="11">Sulfite reductase [NADPH] flavoprotein alpha-component</fullName>
        <shortName evidence="11">SiR-FP</shortName>
        <ecNumber evidence="11">1.8.1.2</ecNumber>
    </recommendedName>
</protein>
<dbReference type="Gene3D" id="3.40.50.360">
    <property type="match status" value="1"/>
</dbReference>
<dbReference type="OrthoDB" id="9816402at2"/>
<dbReference type="Proteomes" id="UP000254280">
    <property type="component" value="Unassembled WGS sequence"/>
</dbReference>
<feature type="binding site" evidence="12">
    <location>
        <begin position="413"/>
        <end position="415"/>
    </location>
    <ligand>
        <name>FAD</name>
        <dbReference type="ChEBI" id="CHEBI:57692"/>
    </ligand>
</feature>